<dbReference type="KEGG" id="fas:105265631"/>
<dbReference type="Pfam" id="PF20146">
    <property type="entry name" value="NRF"/>
    <property type="match status" value="1"/>
</dbReference>
<feature type="transmembrane region" description="Helical" evidence="2">
    <location>
        <begin position="219"/>
        <end position="243"/>
    </location>
</feature>
<evidence type="ECO:0000313" key="6">
    <source>
        <dbReference type="RefSeq" id="XP_011301513.1"/>
    </source>
</evidence>
<dbReference type="AlphaFoldDB" id="A0A9R1T2D9"/>
<organism evidence="5 6">
    <name type="scientific">Fopius arisanus</name>
    <dbReference type="NCBI Taxonomy" id="64838"/>
    <lineage>
        <taxon>Eukaryota</taxon>
        <taxon>Metazoa</taxon>
        <taxon>Ecdysozoa</taxon>
        <taxon>Arthropoda</taxon>
        <taxon>Hexapoda</taxon>
        <taxon>Insecta</taxon>
        <taxon>Pterygota</taxon>
        <taxon>Neoptera</taxon>
        <taxon>Endopterygota</taxon>
        <taxon>Hymenoptera</taxon>
        <taxon>Apocrita</taxon>
        <taxon>Ichneumonoidea</taxon>
        <taxon>Braconidae</taxon>
        <taxon>Opiinae</taxon>
        <taxon>Fopius</taxon>
    </lineage>
</organism>
<evidence type="ECO:0000256" key="3">
    <source>
        <dbReference type="SAM" id="SignalP"/>
    </source>
</evidence>
<dbReference type="OrthoDB" id="207378at2759"/>
<feature type="transmembrane region" description="Helical" evidence="2">
    <location>
        <begin position="466"/>
        <end position="486"/>
    </location>
</feature>
<keyword evidence="2" id="KW-0472">Membrane</keyword>
<name>A0A9R1T2D9_9HYME</name>
<dbReference type="RefSeq" id="XP_011301513.1">
    <property type="nucleotide sequence ID" value="XM_011303211.1"/>
</dbReference>
<dbReference type="GO" id="GO:0016747">
    <property type="term" value="F:acyltransferase activity, transferring groups other than amino-acyl groups"/>
    <property type="evidence" value="ECO:0007669"/>
    <property type="project" value="InterPro"/>
</dbReference>
<feature type="transmembrane region" description="Helical" evidence="2">
    <location>
        <begin position="493"/>
        <end position="514"/>
    </location>
</feature>
<evidence type="ECO:0000313" key="5">
    <source>
        <dbReference type="Proteomes" id="UP000694866"/>
    </source>
</evidence>
<dbReference type="InterPro" id="IPR052728">
    <property type="entry name" value="O2_lipid_transport_reg"/>
</dbReference>
<evidence type="ECO:0000256" key="2">
    <source>
        <dbReference type="SAM" id="Phobius"/>
    </source>
</evidence>
<feature type="chain" id="PRO_5040175947" evidence="3">
    <location>
        <begin position="32"/>
        <end position="722"/>
    </location>
</feature>
<reference evidence="6" key="1">
    <citation type="submission" date="2025-08" db="UniProtKB">
        <authorList>
            <consortium name="RefSeq"/>
        </authorList>
    </citation>
    <scope>IDENTIFICATION</scope>
    <source>
        <strain evidence="6">USDA-PBARC FA_bdor</strain>
        <tissue evidence="6">Whole organism</tissue>
    </source>
</reference>
<sequence length="722" mass="82514">MTLVGIRMQSKMTTLIVLMTLIVISTSMTDALEGDNLLEHTMPAYTIAKNADLLPASSRCRYQLEKFKKGVDDRKLWSLRILDASGAPKPGFVYGNNHWTGSKSQCHDTNNPDPLIVNPRYMENITLFRDSAEETPPYPVNYFAAKFRHNGTVQYQQRLHYEDIIKLGLCLPDVCRVDQLEMILRKIFDERTWSIGNLYQMDFTLMSVRDLKNDMTYLMTWRVIVTGIIILVSLLLVIVGTCYDLRVHQKRLQKNKTASPGPKVSVENGGPSNPPPPVSRPGAAGAIVLSFSAYTNSLYIFDTSKSRSMDCLDGLRFLSMGWVLLVHTALYGTWMTDNNRWSYRVGADFVTQIISNGSFSVDTFLFLSGFLSAYSFLGVCKRNADKPPKGFRLWELIDAIIKRFLRLTPPYLVLIGLAEITGGYLEQTSQYHIFDDYQKYCTTNWWMNLLYINNLPTFVDLPCMSWSWYLSVDMQLFIIGTALMLIGRKYRYTALGCLIIMLLSSFAITGYIAYDSLYAPTIEELWNSLYEVYFPPWTRIGPYLIGLAFCYMCNSMKAKPQFKKKTVWFLWIFASACLILVVFGLYDREFYFSPIPAAIYLALSRSVWAIGIAWIVFACVNNYGGIVNSILSSKIMQPGSRLTYCAYLLNPLIISTYYMIGEIGLHIDFVANLVLFLGFFVTTFLFAYIYSLVFELPYMHLIKMYYTARMEARSTKNSSSSM</sequence>
<protein>
    <submittedName>
        <fullName evidence="6">Nose resistant to fluoxetine protein 6</fullName>
    </submittedName>
</protein>
<keyword evidence="3" id="KW-0732">Signal</keyword>
<keyword evidence="2" id="KW-1133">Transmembrane helix</keyword>
<feature type="signal peptide" evidence="3">
    <location>
        <begin position="1"/>
        <end position="31"/>
    </location>
</feature>
<dbReference type="InterPro" id="IPR002656">
    <property type="entry name" value="Acyl_transf_3_dom"/>
</dbReference>
<accession>A0A9R1T2D9</accession>
<feature type="transmembrane region" description="Helical" evidence="2">
    <location>
        <begin position="641"/>
        <end position="660"/>
    </location>
</feature>
<feature type="transmembrane region" description="Helical" evidence="2">
    <location>
        <begin position="364"/>
        <end position="384"/>
    </location>
</feature>
<dbReference type="SMART" id="SM00703">
    <property type="entry name" value="NRF"/>
    <property type="match status" value="1"/>
</dbReference>
<dbReference type="PANTHER" id="PTHR11161">
    <property type="entry name" value="O-ACYLTRANSFERASE"/>
    <property type="match status" value="1"/>
</dbReference>
<feature type="domain" description="Nose resistant-to-fluoxetine protein N-terminal" evidence="4">
    <location>
        <begin position="57"/>
        <end position="212"/>
    </location>
</feature>
<gene>
    <name evidence="6" type="primary">LOC105265631</name>
</gene>
<feature type="transmembrane region" description="Helical" evidence="2">
    <location>
        <begin position="672"/>
        <end position="694"/>
    </location>
</feature>
<dbReference type="Proteomes" id="UP000694866">
    <property type="component" value="Unplaced"/>
</dbReference>
<feature type="transmembrane region" description="Helical" evidence="2">
    <location>
        <begin position="404"/>
        <end position="425"/>
    </location>
</feature>
<keyword evidence="5" id="KW-1185">Reference proteome</keyword>
<dbReference type="GeneID" id="105265631"/>
<evidence type="ECO:0000259" key="4">
    <source>
        <dbReference type="SMART" id="SM00703"/>
    </source>
</evidence>
<dbReference type="InterPro" id="IPR006621">
    <property type="entry name" value="Nose-resist-to-fluoxetine_N"/>
</dbReference>
<feature type="transmembrane region" description="Helical" evidence="2">
    <location>
        <begin position="315"/>
        <end position="334"/>
    </location>
</feature>
<keyword evidence="2" id="KW-0812">Transmembrane</keyword>
<evidence type="ECO:0000256" key="1">
    <source>
        <dbReference type="SAM" id="MobiDB-lite"/>
    </source>
</evidence>
<dbReference type="PANTHER" id="PTHR11161:SF72">
    <property type="entry name" value="FI21449P1"/>
    <property type="match status" value="1"/>
</dbReference>
<proteinExistence type="predicted"/>
<feature type="transmembrane region" description="Helical" evidence="2">
    <location>
        <begin position="534"/>
        <end position="554"/>
    </location>
</feature>
<dbReference type="Pfam" id="PF01757">
    <property type="entry name" value="Acyl_transf_3"/>
    <property type="match status" value="1"/>
</dbReference>
<feature type="region of interest" description="Disordered" evidence="1">
    <location>
        <begin position="254"/>
        <end position="279"/>
    </location>
</feature>
<feature type="transmembrane region" description="Helical" evidence="2">
    <location>
        <begin position="566"/>
        <end position="586"/>
    </location>
</feature>